<accession>A0A7J7JPZ1</accession>
<feature type="compositionally biased region" description="Polar residues" evidence="1">
    <location>
        <begin position="56"/>
        <end position="71"/>
    </location>
</feature>
<evidence type="ECO:0000313" key="4">
    <source>
        <dbReference type="Proteomes" id="UP000593567"/>
    </source>
</evidence>
<dbReference type="Proteomes" id="UP000593567">
    <property type="component" value="Unassembled WGS sequence"/>
</dbReference>
<feature type="signal peptide" evidence="2">
    <location>
        <begin position="1"/>
        <end position="20"/>
    </location>
</feature>
<dbReference type="AlphaFoldDB" id="A0A7J7JPZ1"/>
<keyword evidence="4" id="KW-1185">Reference proteome</keyword>
<gene>
    <name evidence="3" type="ORF">EB796_013308</name>
</gene>
<organism evidence="3 4">
    <name type="scientific">Bugula neritina</name>
    <name type="common">Brown bryozoan</name>
    <name type="synonym">Sertularia neritina</name>
    <dbReference type="NCBI Taxonomy" id="10212"/>
    <lineage>
        <taxon>Eukaryota</taxon>
        <taxon>Metazoa</taxon>
        <taxon>Spiralia</taxon>
        <taxon>Lophotrochozoa</taxon>
        <taxon>Bryozoa</taxon>
        <taxon>Gymnolaemata</taxon>
        <taxon>Cheilostomatida</taxon>
        <taxon>Flustrina</taxon>
        <taxon>Buguloidea</taxon>
        <taxon>Bugulidae</taxon>
        <taxon>Bugula</taxon>
    </lineage>
</organism>
<proteinExistence type="predicted"/>
<dbReference type="EMBL" id="VXIV02001954">
    <property type="protein sequence ID" value="KAF6028419.1"/>
    <property type="molecule type" value="Genomic_DNA"/>
</dbReference>
<keyword evidence="2" id="KW-0732">Signal</keyword>
<comment type="caution">
    <text evidence="3">The sequence shown here is derived from an EMBL/GenBank/DDBJ whole genome shotgun (WGS) entry which is preliminary data.</text>
</comment>
<dbReference type="OrthoDB" id="74183at2759"/>
<name>A0A7J7JPZ1_BUGNE</name>
<evidence type="ECO:0000313" key="3">
    <source>
        <dbReference type="EMBL" id="KAF6028419.1"/>
    </source>
</evidence>
<feature type="region of interest" description="Disordered" evidence="1">
    <location>
        <begin position="46"/>
        <end position="80"/>
    </location>
</feature>
<protein>
    <submittedName>
        <fullName evidence="3">Uncharacterized protein</fullName>
    </submittedName>
</protein>
<evidence type="ECO:0000256" key="2">
    <source>
        <dbReference type="SAM" id="SignalP"/>
    </source>
</evidence>
<evidence type="ECO:0000256" key="1">
    <source>
        <dbReference type="SAM" id="MobiDB-lite"/>
    </source>
</evidence>
<reference evidence="3" key="1">
    <citation type="submission" date="2020-06" db="EMBL/GenBank/DDBJ databases">
        <title>Draft genome of Bugula neritina, a colonial animal packing powerful symbionts and potential medicines.</title>
        <authorList>
            <person name="Rayko M."/>
        </authorList>
    </citation>
    <scope>NUCLEOTIDE SEQUENCE [LARGE SCALE GENOMIC DNA]</scope>
    <source>
        <strain evidence="3">Kwan_BN1</strain>
    </source>
</reference>
<sequence>MLDTCFVLILLLLYVGVTWKAHKKLIKKFNRYLMTGQLNVTETEAAADQPAKVSAKPSQSKHGSTQSSQSGDGKIPPKHVKKGQVIYTNYFTKVWGLIQPNQRL</sequence>
<feature type="chain" id="PRO_5029765244" evidence="2">
    <location>
        <begin position="21"/>
        <end position="104"/>
    </location>
</feature>